<dbReference type="RefSeq" id="XP_033391243.1">
    <property type="nucleotide sequence ID" value="XM_033535648.1"/>
</dbReference>
<reference evidence="1" key="1">
    <citation type="journal article" date="2020" name="Stud. Mycol.">
        <title>101 Dothideomycetes genomes: a test case for predicting lifestyles and emergence of pathogens.</title>
        <authorList>
            <person name="Haridas S."/>
            <person name="Albert R."/>
            <person name="Binder M."/>
            <person name="Bloem J."/>
            <person name="Labutti K."/>
            <person name="Salamov A."/>
            <person name="Andreopoulos B."/>
            <person name="Baker S."/>
            <person name="Barry K."/>
            <person name="Bills G."/>
            <person name="Bluhm B."/>
            <person name="Cannon C."/>
            <person name="Castanera R."/>
            <person name="Culley D."/>
            <person name="Daum C."/>
            <person name="Ezra D."/>
            <person name="Gonzalez J."/>
            <person name="Henrissat B."/>
            <person name="Kuo A."/>
            <person name="Liang C."/>
            <person name="Lipzen A."/>
            <person name="Lutzoni F."/>
            <person name="Magnuson J."/>
            <person name="Mondo S."/>
            <person name="Nolan M."/>
            <person name="Ohm R."/>
            <person name="Pangilinan J."/>
            <person name="Park H.-J."/>
            <person name="Ramirez L."/>
            <person name="Alfaro M."/>
            <person name="Sun H."/>
            <person name="Tritt A."/>
            <person name="Yoshinaga Y."/>
            <person name="Zwiers L.-H."/>
            <person name="Turgeon B."/>
            <person name="Goodwin S."/>
            <person name="Spatafora J."/>
            <person name="Crous P."/>
            <person name="Grigoriev I."/>
        </authorList>
    </citation>
    <scope>NUCLEOTIDE SEQUENCE</scope>
    <source>
        <strain evidence="1">CBS 121167</strain>
    </source>
</reference>
<protein>
    <submittedName>
        <fullName evidence="1">Uncharacterized protein</fullName>
    </submittedName>
</protein>
<dbReference type="GeneID" id="54293142"/>
<organism evidence="1 2">
    <name type="scientific">Aplosporella prunicola CBS 121167</name>
    <dbReference type="NCBI Taxonomy" id="1176127"/>
    <lineage>
        <taxon>Eukaryota</taxon>
        <taxon>Fungi</taxon>
        <taxon>Dikarya</taxon>
        <taxon>Ascomycota</taxon>
        <taxon>Pezizomycotina</taxon>
        <taxon>Dothideomycetes</taxon>
        <taxon>Dothideomycetes incertae sedis</taxon>
        <taxon>Botryosphaeriales</taxon>
        <taxon>Aplosporellaceae</taxon>
        <taxon>Aplosporella</taxon>
    </lineage>
</organism>
<name>A0A6A6AX17_9PEZI</name>
<gene>
    <name evidence="1" type="ORF">K452DRAFT_15935</name>
</gene>
<evidence type="ECO:0000313" key="2">
    <source>
        <dbReference type="Proteomes" id="UP000799438"/>
    </source>
</evidence>
<dbReference type="EMBL" id="ML995574">
    <property type="protein sequence ID" value="KAF2135525.1"/>
    <property type="molecule type" value="Genomic_DNA"/>
</dbReference>
<sequence>MPATGGRRRQSSSLLRSRYRLVRRYDIALQYTKPLDNPPIQHSSRSLICRRYDTSAGAWSRPTRCVQQPDERGMDNDGPALSGRAGWRAEAGNRGRMTRCGDGPRAWKYCAGSVWICIEVGLRTEFPPADVPSRQMHLAPNLQYDLAASPTSADGRLLQGRTRTPWIRPIIKSWRVGTLLCQVNFIPRFLHKREAWASVCRPVLPRSTRLVARR</sequence>
<accession>A0A6A6AX17</accession>
<proteinExistence type="predicted"/>
<keyword evidence="2" id="KW-1185">Reference proteome</keyword>
<evidence type="ECO:0000313" key="1">
    <source>
        <dbReference type="EMBL" id="KAF2135525.1"/>
    </source>
</evidence>
<dbReference type="Proteomes" id="UP000799438">
    <property type="component" value="Unassembled WGS sequence"/>
</dbReference>
<dbReference type="AlphaFoldDB" id="A0A6A6AX17"/>